<evidence type="ECO:0000313" key="3">
    <source>
        <dbReference type="Proteomes" id="UP001387100"/>
    </source>
</evidence>
<dbReference type="Pfam" id="PF12146">
    <property type="entry name" value="Hydrolase_4"/>
    <property type="match status" value="1"/>
</dbReference>
<keyword evidence="2" id="KW-0378">Hydrolase</keyword>
<dbReference type="PANTHER" id="PTHR43194">
    <property type="entry name" value="HYDROLASE ALPHA/BETA FOLD FAMILY"/>
    <property type="match status" value="1"/>
</dbReference>
<sequence>MVETSEWRVVNGHRLFVAVHETGGEDVVVFCHGFVSSSTGPQRAFVRVARRLADCGISSLRFDQYGSGNSAGEYEESSFTDWCATITELVDAELDRGRRVVLFGQSMGASAAIVVASQRPAVSGLVAWVPDPNTDPLDVGPDDLLEEAGQLVRGRYWLEAREADIAACRRRVACPAYVVQCTQDALVDDANRHAIEAAARDHHVVDTWTGLPHSAWTHQQTDEVIERSVTFARTASTARTSVTPEDATD</sequence>
<evidence type="ECO:0000313" key="2">
    <source>
        <dbReference type="EMBL" id="MEJ5944937.1"/>
    </source>
</evidence>
<dbReference type="GO" id="GO:0016787">
    <property type="term" value="F:hydrolase activity"/>
    <property type="evidence" value="ECO:0007669"/>
    <property type="project" value="UniProtKB-KW"/>
</dbReference>
<gene>
    <name evidence="2" type="ORF">WDZ17_06465</name>
</gene>
<dbReference type="Proteomes" id="UP001387100">
    <property type="component" value="Unassembled WGS sequence"/>
</dbReference>
<keyword evidence="3" id="KW-1185">Reference proteome</keyword>
<proteinExistence type="predicted"/>
<comment type="caution">
    <text evidence="2">The sequence shown here is derived from an EMBL/GenBank/DDBJ whole genome shotgun (WGS) entry which is preliminary data.</text>
</comment>
<organism evidence="2 3">
    <name type="scientific">Pseudokineococcus basanitobsidens</name>
    <dbReference type="NCBI Taxonomy" id="1926649"/>
    <lineage>
        <taxon>Bacteria</taxon>
        <taxon>Bacillati</taxon>
        <taxon>Actinomycetota</taxon>
        <taxon>Actinomycetes</taxon>
        <taxon>Kineosporiales</taxon>
        <taxon>Kineosporiaceae</taxon>
        <taxon>Pseudokineococcus</taxon>
    </lineage>
</organism>
<dbReference type="Gene3D" id="3.40.50.1820">
    <property type="entry name" value="alpha/beta hydrolase"/>
    <property type="match status" value="1"/>
</dbReference>
<accession>A0ABU8RIN6</accession>
<dbReference type="InterPro" id="IPR022742">
    <property type="entry name" value="Hydrolase_4"/>
</dbReference>
<evidence type="ECO:0000259" key="1">
    <source>
        <dbReference type="Pfam" id="PF12146"/>
    </source>
</evidence>
<dbReference type="RefSeq" id="WP_339574317.1">
    <property type="nucleotide sequence ID" value="NZ_JBBIAA010000004.1"/>
</dbReference>
<reference evidence="2 3" key="1">
    <citation type="journal article" date="2017" name="Int. J. Syst. Evol. Microbiol.">
        <title>Pseudokineococcus basanitobsidens sp. nov., isolated from volcanic rock.</title>
        <authorList>
            <person name="Lee D.W."/>
            <person name="Park M.Y."/>
            <person name="Kim J.J."/>
            <person name="Kim B.S."/>
        </authorList>
    </citation>
    <scope>NUCLEOTIDE SEQUENCE [LARGE SCALE GENOMIC DNA]</scope>
    <source>
        <strain evidence="2 3">DSM 103726</strain>
    </source>
</reference>
<dbReference type="InterPro" id="IPR029058">
    <property type="entry name" value="AB_hydrolase_fold"/>
</dbReference>
<protein>
    <submittedName>
        <fullName evidence="2">Alpha/beta fold hydrolase</fullName>
    </submittedName>
</protein>
<feature type="domain" description="Serine aminopeptidase S33" evidence="1">
    <location>
        <begin position="26"/>
        <end position="128"/>
    </location>
</feature>
<dbReference type="SUPFAM" id="SSF53474">
    <property type="entry name" value="alpha/beta-Hydrolases"/>
    <property type="match status" value="1"/>
</dbReference>
<name>A0ABU8RIN6_9ACTN</name>
<dbReference type="EMBL" id="JBBIAA010000004">
    <property type="protein sequence ID" value="MEJ5944937.1"/>
    <property type="molecule type" value="Genomic_DNA"/>
</dbReference>
<dbReference type="InterPro" id="IPR050228">
    <property type="entry name" value="Carboxylesterase_BioH"/>
</dbReference>
<dbReference type="PANTHER" id="PTHR43194:SF2">
    <property type="entry name" value="PEROXISOMAL MEMBRANE PROTEIN LPX1"/>
    <property type="match status" value="1"/>
</dbReference>